<keyword evidence="1" id="KW-0521">NADP</keyword>
<dbReference type="SUPFAM" id="SSF51735">
    <property type="entry name" value="NAD(P)-binding Rossmann-fold domains"/>
    <property type="match status" value="1"/>
</dbReference>
<dbReference type="Proteomes" id="UP000281094">
    <property type="component" value="Unassembled WGS sequence"/>
</dbReference>
<keyword evidence="2 4" id="KW-0560">Oxidoreductase</keyword>
<dbReference type="GO" id="GO:0005829">
    <property type="term" value="C:cytosol"/>
    <property type="evidence" value="ECO:0007669"/>
    <property type="project" value="TreeGrafter"/>
</dbReference>
<feature type="domain" description="D-isomer specific 2-hydroxyacid dehydrogenase NAD-binding" evidence="6">
    <location>
        <begin position="111"/>
        <end position="282"/>
    </location>
</feature>
<dbReference type="PANTHER" id="PTHR10996:SF178">
    <property type="entry name" value="2-HYDROXYACID DEHYDROGENASE YGL185C-RELATED"/>
    <property type="match status" value="1"/>
</dbReference>
<keyword evidence="3" id="KW-0520">NAD</keyword>
<dbReference type="CDD" id="cd12156">
    <property type="entry name" value="HPPR"/>
    <property type="match status" value="1"/>
</dbReference>
<reference evidence="7 8" key="1">
    <citation type="submission" date="2018-10" db="EMBL/GenBank/DDBJ databases">
        <title>Notoacmeibacter sp. M2BS9Y-3-1, whole genome shotgun sequence.</title>
        <authorList>
            <person name="Tuo L."/>
        </authorList>
    </citation>
    <scope>NUCLEOTIDE SEQUENCE [LARGE SCALE GENOMIC DNA]</scope>
    <source>
        <strain evidence="7 8">M2BS9Y-3-1</strain>
    </source>
</reference>
<sequence>MSSILVFGTPSKERISAIQKRTGAPVYHVEGPDDATLPQLLQSEADKIEILAVFTHGIDADLIGQFPNLRMIANYGVGYDGIDMRAATDRRIVVTNTPGVLDEDVADMAVLLLLATVRGLLPEDRLVRNDGWRKRQRSQLRPSVHRMTIGMLGLGNIGMAIARRLEAFGCTILYHTRHSKAVDYDYHSDLNAMARASDALIVIIPGGRETHHLVDAGVLEELGENGYLINVARGSVVDEPALIAALENGTIAGAGLDVFADEPNVPSSLRSADNVVLTPHIASATPFSRDAMADLLIENIQKFLQEGRVITPVRESMDYAQMAER</sequence>
<evidence type="ECO:0000256" key="3">
    <source>
        <dbReference type="ARBA" id="ARBA00023027"/>
    </source>
</evidence>
<name>A0A3L7JF64_9HYPH</name>
<dbReference type="InterPro" id="IPR050223">
    <property type="entry name" value="D-isomer_2-hydroxyacid_DH"/>
</dbReference>
<dbReference type="AlphaFoldDB" id="A0A3L7JF64"/>
<keyword evidence="8" id="KW-1185">Reference proteome</keyword>
<dbReference type="RefSeq" id="WP_121645198.1">
    <property type="nucleotide sequence ID" value="NZ_RCWN01000001.1"/>
</dbReference>
<dbReference type="InterPro" id="IPR036291">
    <property type="entry name" value="NAD(P)-bd_dom_sf"/>
</dbReference>
<dbReference type="InterPro" id="IPR006140">
    <property type="entry name" value="D-isomer_DH_NAD-bd"/>
</dbReference>
<gene>
    <name evidence="7" type="ORF">D8780_08455</name>
</gene>
<proteinExistence type="inferred from homology"/>
<feature type="domain" description="D-isomer specific 2-hydroxyacid dehydrogenase catalytic" evidence="5">
    <location>
        <begin position="5"/>
        <end position="313"/>
    </location>
</feature>
<evidence type="ECO:0000313" key="7">
    <source>
        <dbReference type="EMBL" id="RLQ88231.1"/>
    </source>
</evidence>
<protein>
    <submittedName>
        <fullName evidence="7">2-hydroxyacid dehydrogenase</fullName>
    </submittedName>
</protein>
<accession>A0A3L7JF64</accession>
<evidence type="ECO:0000259" key="6">
    <source>
        <dbReference type="Pfam" id="PF02826"/>
    </source>
</evidence>
<dbReference type="SUPFAM" id="SSF52283">
    <property type="entry name" value="Formate/glycerate dehydrogenase catalytic domain-like"/>
    <property type="match status" value="1"/>
</dbReference>
<comment type="caution">
    <text evidence="7">The sequence shown here is derived from an EMBL/GenBank/DDBJ whole genome shotgun (WGS) entry which is preliminary data.</text>
</comment>
<dbReference type="GO" id="GO:0016618">
    <property type="term" value="F:hydroxypyruvate reductase [NAD(P)H] activity"/>
    <property type="evidence" value="ECO:0007669"/>
    <property type="project" value="TreeGrafter"/>
</dbReference>
<dbReference type="EMBL" id="RCWN01000001">
    <property type="protein sequence ID" value="RLQ88231.1"/>
    <property type="molecule type" value="Genomic_DNA"/>
</dbReference>
<dbReference type="FunFam" id="3.40.50.720:FF:000213">
    <property type="entry name" value="Putative 2-hydroxyacid dehydrogenase"/>
    <property type="match status" value="1"/>
</dbReference>
<dbReference type="GO" id="GO:0030267">
    <property type="term" value="F:glyoxylate reductase (NADPH) activity"/>
    <property type="evidence" value="ECO:0007669"/>
    <property type="project" value="TreeGrafter"/>
</dbReference>
<dbReference type="InterPro" id="IPR006139">
    <property type="entry name" value="D-isomer_2_OHA_DH_cat_dom"/>
</dbReference>
<dbReference type="Pfam" id="PF00389">
    <property type="entry name" value="2-Hacid_dh"/>
    <property type="match status" value="1"/>
</dbReference>
<dbReference type="Pfam" id="PF02826">
    <property type="entry name" value="2-Hacid_dh_C"/>
    <property type="match status" value="1"/>
</dbReference>
<evidence type="ECO:0000256" key="2">
    <source>
        <dbReference type="ARBA" id="ARBA00023002"/>
    </source>
</evidence>
<evidence type="ECO:0000256" key="1">
    <source>
        <dbReference type="ARBA" id="ARBA00022857"/>
    </source>
</evidence>
<dbReference type="Gene3D" id="3.40.50.720">
    <property type="entry name" value="NAD(P)-binding Rossmann-like Domain"/>
    <property type="match status" value="2"/>
</dbReference>
<dbReference type="PANTHER" id="PTHR10996">
    <property type="entry name" value="2-HYDROXYACID DEHYDROGENASE-RELATED"/>
    <property type="match status" value="1"/>
</dbReference>
<dbReference type="GO" id="GO:0051287">
    <property type="term" value="F:NAD binding"/>
    <property type="evidence" value="ECO:0007669"/>
    <property type="project" value="InterPro"/>
</dbReference>
<comment type="similarity">
    <text evidence="4">Belongs to the D-isomer specific 2-hydroxyacid dehydrogenase family.</text>
</comment>
<evidence type="ECO:0000313" key="8">
    <source>
        <dbReference type="Proteomes" id="UP000281094"/>
    </source>
</evidence>
<evidence type="ECO:0000259" key="5">
    <source>
        <dbReference type="Pfam" id="PF00389"/>
    </source>
</evidence>
<evidence type="ECO:0000256" key="4">
    <source>
        <dbReference type="RuleBase" id="RU003719"/>
    </source>
</evidence>
<organism evidence="7 8">
    <name type="scientific">Notoacmeibacter ruber</name>
    <dbReference type="NCBI Taxonomy" id="2670375"/>
    <lineage>
        <taxon>Bacteria</taxon>
        <taxon>Pseudomonadati</taxon>
        <taxon>Pseudomonadota</taxon>
        <taxon>Alphaproteobacteria</taxon>
        <taxon>Hyphomicrobiales</taxon>
        <taxon>Notoacmeibacteraceae</taxon>
        <taxon>Notoacmeibacter</taxon>
    </lineage>
</organism>